<evidence type="ECO:0000313" key="9">
    <source>
        <dbReference type="EMBL" id="KAJ1979316.1"/>
    </source>
</evidence>
<evidence type="ECO:0000256" key="3">
    <source>
        <dbReference type="ARBA" id="ARBA00006130"/>
    </source>
</evidence>
<keyword evidence="4" id="KW-0963">Cytoplasm</keyword>
<dbReference type="OrthoDB" id="2021145at2759"/>
<keyword evidence="5" id="KW-0539">Nucleus</keyword>
<dbReference type="Proteomes" id="UP001151582">
    <property type="component" value="Unassembled WGS sequence"/>
</dbReference>
<dbReference type="PANTHER" id="PTHR13587">
    <property type="entry name" value="INTEGRATOR COMPLEX SUBUNIT 3"/>
    <property type="match status" value="1"/>
</dbReference>
<dbReference type="InterPro" id="IPR019333">
    <property type="entry name" value="INTS3_N"/>
</dbReference>
<evidence type="ECO:0000313" key="10">
    <source>
        <dbReference type="Proteomes" id="UP001151582"/>
    </source>
</evidence>
<evidence type="ECO:0000256" key="1">
    <source>
        <dbReference type="ARBA" id="ARBA00004123"/>
    </source>
</evidence>
<feature type="domain" description="Ints3-like C-terminal" evidence="8">
    <location>
        <begin position="787"/>
        <end position="973"/>
    </location>
</feature>
<comment type="caution">
    <text evidence="9">The sequence shown here is derived from an EMBL/GenBank/DDBJ whole genome shotgun (WGS) entry which is preliminary data.</text>
</comment>
<dbReference type="AlphaFoldDB" id="A0A9W8EDP3"/>
<dbReference type="PANTHER" id="PTHR13587:SF7">
    <property type="entry name" value="INTEGRATOR COMPLEX SUBUNIT 3"/>
    <property type="match status" value="1"/>
</dbReference>
<evidence type="ECO:0000256" key="4">
    <source>
        <dbReference type="ARBA" id="ARBA00022490"/>
    </source>
</evidence>
<keyword evidence="10" id="KW-1185">Reference proteome</keyword>
<dbReference type="GO" id="GO:0005737">
    <property type="term" value="C:cytoplasm"/>
    <property type="evidence" value="ECO:0007669"/>
    <property type="project" value="UniProtKB-SubCell"/>
</dbReference>
<evidence type="ECO:0000259" key="8">
    <source>
        <dbReference type="Pfam" id="PF24566"/>
    </source>
</evidence>
<dbReference type="InterPro" id="IPR045334">
    <property type="entry name" value="INTS3"/>
</dbReference>
<dbReference type="InterPro" id="IPR056518">
    <property type="entry name" value="HEAT_Ints3_C"/>
</dbReference>
<evidence type="ECO:0000256" key="6">
    <source>
        <dbReference type="SAM" id="MobiDB-lite"/>
    </source>
</evidence>
<evidence type="ECO:0008006" key="11">
    <source>
        <dbReference type="Google" id="ProtNLM"/>
    </source>
</evidence>
<dbReference type="Pfam" id="PF24566">
    <property type="entry name" value="HEAT_Ints3_C"/>
    <property type="match status" value="1"/>
</dbReference>
<comment type="similarity">
    <text evidence="3">Belongs to the Integrator subunit 3 family.</text>
</comment>
<reference evidence="9" key="1">
    <citation type="submission" date="2022-07" db="EMBL/GenBank/DDBJ databases">
        <title>Phylogenomic reconstructions and comparative analyses of Kickxellomycotina fungi.</title>
        <authorList>
            <person name="Reynolds N.K."/>
            <person name="Stajich J.E."/>
            <person name="Barry K."/>
            <person name="Grigoriev I.V."/>
            <person name="Crous P."/>
            <person name="Smith M.E."/>
        </authorList>
    </citation>
    <scope>NUCLEOTIDE SEQUENCE</scope>
    <source>
        <strain evidence="9">RSA 567</strain>
    </source>
</reference>
<proteinExistence type="inferred from homology"/>
<dbReference type="Pfam" id="PF10189">
    <property type="entry name" value="Ints3_N"/>
    <property type="match status" value="1"/>
</dbReference>
<evidence type="ECO:0000256" key="2">
    <source>
        <dbReference type="ARBA" id="ARBA00004496"/>
    </source>
</evidence>
<evidence type="ECO:0000256" key="5">
    <source>
        <dbReference type="ARBA" id="ARBA00023242"/>
    </source>
</evidence>
<name>A0A9W8EDP3_9FUNG</name>
<feature type="region of interest" description="Disordered" evidence="6">
    <location>
        <begin position="512"/>
        <end position="600"/>
    </location>
</feature>
<feature type="domain" description="Integrator complex subunit 3 N-terminal" evidence="7">
    <location>
        <begin position="57"/>
        <end position="460"/>
    </location>
</feature>
<accession>A0A9W8EDP3</accession>
<dbReference type="GO" id="GO:0005634">
    <property type="term" value="C:nucleus"/>
    <property type="evidence" value="ECO:0007669"/>
    <property type="project" value="UniProtKB-SubCell"/>
</dbReference>
<protein>
    <recommendedName>
        <fullName evidence="11">Integrator complex subunit 3</fullName>
    </recommendedName>
</protein>
<dbReference type="EMBL" id="JANBQB010000225">
    <property type="protein sequence ID" value="KAJ1979316.1"/>
    <property type="molecule type" value="Genomic_DNA"/>
</dbReference>
<feature type="compositionally biased region" description="Low complexity" evidence="6">
    <location>
        <begin position="574"/>
        <end position="594"/>
    </location>
</feature>
<evidence type="ECO:0000259" key="7">
    <source>
        <dbReference type="Pfam" id="PF10189"/>
    </source>
</evidence>
<organism evidence="9 10">
    <name type="scientific">Dimargaris verticillata</name>
    <dbReference type="NCBI Taxonomy" id="2761393"/>
    <lineage>
        <taxon>Eukaryota</taxon>
        <taxon>Fungi</taxon>
        <taxon>Fungi incertae sedis</taxon>
        <taxon>Zoopagomycota</taxon>
        <taxon>Kickxellomycotina</taxon>
        <taxon>Dimargaritomycetes</taxon>
        <taxon>Dimargaritales</taxon>
        <taxon>Dimargaritaceae</taxon>
        <taxon>Dimargaris</taxon>
    </lineage>
</organism>
<gene>
    <name evidence="9" type="ORF">H4R34_002870</name>
</gene>
<sequence length="1103" mass="123143">MEEPTSQLYDLDPVDAIDGLELELIHCHQRFKELVAGKSDLEVHQALQDHASQNMKHHADLVNGLLYTILSEPDQAGPCFRYLNVVTRDGYALVLTNLRHFSCSLKFALMRPLARTQLFWLINQLIQLNIGGIDGVCLALMRQLRGGDVSPANLKSIDSILHLFQANQRWVYSHPFVVSTAFYTFSRLLLDHFKCPTLREKEVEYCAQLLRDKFLECCHIGRDFVRALQNVSRIPAFKRVWSDIIHQPESLSPHFKGLTQLLSTPTPKMYLQSRLTFDMETKLLFILERLKWSDHQRNLTWFIQRYLSTPESESLHCDVIRYICGVYHPSNAILASDIVPRYVVLGTLLRTIRSPVVASNVKLALLYDWLFYDPAVDSIMSIEPAILLMERSLEKYPYFTTILMEFLDFTIREYHPPLRQFLGKRVHGAMQDILAKSVIRSLEVLTSCPTLDKAVVKKINRLFNTTTTPVLGPDDTTIMSPSHADPLLPPVEPLEEGASSTFNDVDFSNDALAPSSLVPPDPTALPTVNFDRPPEAWTQGSPPPTTAEISNEVAPMPEQPMGSDTPMSIDEVALSSSTDPGLDPSLDLGSLSEPDPAEDDDISAELVAAAKDPALWIFGENFEQLQNALDQHTPEAATSHLAEILHIFRDCHAMPNLVAAALALALRHGEPAMLDELFPIELGANMLIFSNLRHTTEATTLFLLQDPDQPPDALYSICEALWRELTCPTLESEAGNRWRALLALLCKHVPGLDCRWLVFCLHRACSNKALDANVAPNPVDIRAGMGAYCQSVTVNTHDSLARRLVTDMQSLQDASIVLFYHCMPLIYMVFAKECVGNTDLLRILVTTIDQNQVYQIREQVLLGGMQVFGQAHIGSAVVETLDWETFDQICIWQLVNTEMSGRSEVIAEITEAVLPAIDPEYNSEALNGLLNLLRTVAPTKPLLTALASHARSKLDTFALCALLLWSRVWPEQLVTAWGALHETLHLASRAIVERCVTLFSAWQRTRPVDQLPSSVHDQLDKLLEAFNQLSPSTPLPTDAPMSPPWNESGALDDEIPVNPALTDIADNPAIPKAVVPGLKRVQMSPLVGTAKRKKPVIMESDSE</sequence>
<comment type="subcellular location">
    <subcellularLocation>
        <location evidence="2">Cytoplasm</location>
    </subcellularLocation>
    <subcellularLocation>
        <location evidence="1">Nucleus</location>
    </subcellularLocation>
</comment>
<feature type="region of interest" description="Disordered" evidence="6">
    <location>
        <begin position="1032"/>
        <end position="1053"/>
    </location>
</feature>